<dbReference type="Gene3D" id="1.20.1270.280">
    <property type="match status" value="1"/>
</dbReference>
<dbReference type="InterPro" id="IPR043160">
    <property type="entry name" value="Dynein_C_barrel"/>
</dbReference>
<dbReference type="HOGENOM" id="CLU_100389_0_0_1"/>
<dbReference type="Proteomes" id="UP000015102">
    <property type="component" value="Unassembled WGS sequence"/>
</dbReference>
<organism evidence="2 3">
    <name type="scientific">Megaselia scalaris</name>
    <name type="common">Humpbacked fly</name>
    <name type="synonym">Phora scalaris</name>
    <dbReference type="NCBI Taxonomy" id="36166"/>
    <lineage>
        <taxon>Eukaryota</taxon>
        <taxon>Metazoa</taxon>
        <taxon>Ecdysozoa</taxon>
        <taxon>Arthropoda</taxon>
        <taxon>Hexapoda</taxon>
        <taxon>Insecta</taxon>
        <taxon>Pterygota</taxon>
        <taxon>Neoptera</taxon>
        <taxon>Endopterygota</taxon>
        <taxon>Diptera</taxon>
        <taxon>Brachycera</taxon>
        <taxon>Muscomorpha</taxon>
        <taxon>Platypezoidea</taxon>
        <taxon>Phoridae</taxon>
        <taxon>Megaseliini</taxon>
        <taxon>Megaselia</taxon>
    </lineage>
</organism>
<evidence type="ECO:0000259" key="1">
    <source>
        <dbReference type="Pfam" id="PF18199"/>
    </source>
</evidence>
<reference evidence="2" key="2">
    <citation type="submission" date="2015-06" db="UniProtKB">
        <authorList>
            <consortium name="EnsemblMetazoa"/>
        </authorList>
    </citation>
    <scope>IDENTIFICATION</scope>
</reference>
<dbReference type="AlphaFoldDB" id="T1GKY8"/>
<dbReference type="FunFam" id="3.10.490.20:FF:000001">
    <property type="entry name" value="dynein heavy chain 7, axonemal"/>
    <property type="match status" value="1"/>
</dbReference>
<dbReference type="OMA" id="EDYWIAN"/>
<dbReference type="PANTHER" id="PTHR22878">
    <property type="entry name" value="DYNEIN HEAVY CHAIN 6, AXONEMAL-LIKE-RELATED"/>
    <property type="match status" value="1"/>
</dbReference>
<proteinExistence type="predicted"/>
<evidence type="ECO:0000313" key="3">
    <source>
        <dbReference type="Proteomes" id="UP000015102"/>
    </source>
</evidence>
<evidence type="ECO:0000313" key="2">
    <source>
        <dbReference type="EnsemblMetazoa" id="MESCA004171-PA"/>
    </source>
</evidence>
<dbReference type="EMBL" id="CAQQ02035889">
    <property type="status" value="NOT_ANNOTATED_CDS"/>
    <property type="molecule type" value="Genomic_DNA"/>
</dbReference>
<dbReference type="InterPro" id="IPR026983">
    <property type="entry name" value="DHC"/>
</dbReference>
<dbReference type="GO" id="GO:0051959">
    <property type="term" value="F:dynein light intermediate chain binding"/>
    <property type="evidence" value="ECO:0007669"/>
    <property type="project" value="InterPro"/>
</dbReference>
<dbReference type="GO" id="GO:0030286">
    <property type="term" value="C:dynein complex"/>
    <property type="evidence" value="ECO:0007669"/>
    <property type="project" value="InterPro"/>
</dbReference>
<dbReference type="PANTHER" id="PTHR22878:SF70">
    <property type="entry name" value="DYNEIN HEAVY CHAIN 2, AXONEMAL"/>
    <property type="match status" value="1"/>
</dbReference>
<dbReference type="Pfam" id="PF18199">
    <property type="entry name" value="Dynein_C"/>
    <property type="match status" value="1"/>
</dbReference>
<sequence>MSSQIEGVYKSVLIAKIPQMWASKSYPSLKPLGSYVNDFLQRLEFFQKWFDVGPPPTFWLSGFYFTQAFLTGAQQNFARKYVIPIDLLIFDYEVLIDETYNNKAPEDGVYVNGIFLEGARWDRQKKFLVESHPRILYDSVPVIWMKPIKKDDLPKRHVYICPMYKTAERRGILSTTGHSTNFVVAMMLLCDPKTKISHWIIRGCALLCQLSF</sequence>
<protein>
    <recommendedName>
        <fullName evidence="1">Dynein heavy chain C-terminal domain-containing protein</fullName>
    </recommendedName>
</protein>
<dbReference type="GO" id="GO:0007018">
    <property type="term" value="P:microtubule-based movement"/>
    <property type="evidence" value="ECO:0007669"/>
    <property type="project" value="InterPro"/>
</dbReference>
<accession>T1GKY8</accession>
<dbReference type="EMBL" id="CAQQ02035888">
    <property type="status" value="NOT_ANNOTATED_CDS"/>
    <property type="molecule type" value="Genomic_DNA"/>
</dbReference>
<dbReference type="GO" id="GO:0045505">
    <property type="term" value="F:dynein intermediate chain binding"/>
    <property type="evidence" value="ECO:0007669"/>
    <property type="project" value="InterPro"/>
</dbReference>
<name>T1GKY8_MEGSC</name>
<reference evidence="3" key="1">
    <citation type="submission" date="2013-02" db="EMBL/GenBank/DDBJ databases">
        <authorList>
            <person name="Hughes D."/>
        </authorList>
    </citation>
    <scope>NUCLEOTIDE SEQUENCE</scope>
    <source>
        <strain>Durham</strain>
        <strain evidence="3">NC isolate 2 -- Noor lab</strain>
    </source>
</reference>
<keyword evidence="3" id="KW-1185">Reference proteome</keyword>
<dbReference type="STRING" id="36166.T1GKY8"/>
<dbReference type="Gene3D" id="3.10.490.20">
    <property type="match status" value="1"/>
</dbReference>
<dbReference type="InterPro" id="IPR041228">
    <property type="entry name" value="Dynein_C"/>
</dbReference>
<feature type="domain" description="Dynein heavy chain C-terminal" evidence="1">
    <location>
        <begin position="1"/>
        <end position="208"/>
    </location>
</feature>
<dbReference type="EnsemblMetazoa" id="MESCA004171-RA">
    <property type="protein sequence ID" value="MESCA004171-PA"/>
    <property type="gene ID" value="MESCA004171"/>
</dbReference>